<feature type="compositionally biased region" description="Pro residues" evidence="1">
    <location>
        <begin position="18"/>
        <end position="33"/>
    </location>
</feature>
<evidence type="ECO:0000313" key="3">
    <source>
        <dbReference type="Proteomes" id="UP000287651"/>
    </source>
</evidence>
<accession>A0A426YHP8</accession>
<proteinExistence type="predicted"/>
<reference evidence="2 3" key="1">
    <citation type="journal article" date="2014" name="Agronomy (Basel)">
        <title>A Draft Genome Sequence for Ensete ventricosum, the Drought-Tolerant Tree Against Hunger.</title>
        <authorList>
            <person name="Harrison J."/>
            <person name="Moore K.A."/>
            <person name="Paszkiewicz K."/>
            <person name="Jones T."/>
            <person name="Grant M."/>
            <person name="Ambacheew D."/>
            <person name="Muzemil S."/>
            <person name="Studholme D.J."/>
        </authorList>
    </citation>
    <scope>NUCLEOTIDE SEQUENCE [LARGE SCALE GENOMIC DNA]</scope>
</reference>
<comment type="caution">
    <text evidence="2">The sequence shown here is derived from an EMBL/GenBank/DDBJ whole genome shotgun (WGS) entry which is preliminary data.</text>
</comment>
<feature type="compositionally biased region" description="Pro residues" evidence="1">
    <location>
        <begin position="198"/>
        <end position="211"/>
    </location>
</feature>
<feature type="compositionally biased region" description="Polar residues" evidence="1">
    <location>
        <begin position="78"/>
        <end position="92"/>
    </location>
</feature>
<dbReference type="AlphaFoldDB" id="A0A426YHP8"/>
<dbReference type="EMBL" id="AMZH03012315">
    <property type="protein sequence ID" value="RRT51274.1"/>
    <property type="molecule type" value="Genomic_DNA"/>
</dbReference>
<evidence type="ECO:0000313" key="2">
    <source>
        <dbReference type="EMBL" id="RRT51274.1"/>
    </source>
</evidence>
<protein>
    <submittedName>
        <fullName evidence="2">Uncharacterized protein</fullName>
    </submittedName>
</protein>
<feature type="region of interest" description="Disordered" evidence="1">
    <location>
        <begin position="167"/>
        <end position="211"/>
    </location>
</feature>
<gene>
    <name evidence="2" type="ORF">B296_00050065</name>
</gene>
<feature type="compositionally biased region" description="Basic residues" evidence="1">
    <location>
        <begin position="169"/>
        <end position="178"/>
    </location>
</feature>
<feature type="region of interest" description="Disordered" evidence="1">
    <location>
        <begin position="1"/>
        <end position="33"/>
    </location>
</feature>
<dbReference type="Proteomes" id="UP000287651">
    <property type="component" value="Unassembled WGS sequence"/>
</dbReference>
<feature type="region of interest" description="Disordered" evidence="1">
    <location>
        <begin position="71"/>
        <end position="92"/>
    </location>
</feature>
<name>A0A426YHP8_ENSVE</name>
<organism evidence="2 3">
    <name type="scientific">Ensete ventricosum</name>
    <name type="common">Abyssinian banana</name>
    <name type="synonym">Musa ensete</name>
    <dbReference type="NCBI Taxonomy" id="4639"/>
    <lineage>
        <taxon>Eukaryota</taxon>
        <taxon>Viridiplantae</taxon>
        <taxon>Streptophyta</taxon>
        <taxon>Embryophyta</taxon>
        <taxon>Tracheophyta</taxon>
        <taxon>Spermatophyta</taxon>
        <taxon>Magnoliopsida</taxon>
        <taxon>Liliopsida</taxon>
        <taxon>Zingiberales</taxon>
        <taxon>Musaceae</taxon>
        <taxon>Ensete</taxon>
    </lineage>
</organism>
<sequence>MVLPTSNHYRRLFNDPGLTPPDPGLTPPPPSLGPPVVTAEAFLGLTQQVRTLTGMIQAIIPYIPQLAQAPMHQRPNVPRQTLQQEAPSQGQPKENIPIVEHYTTPRSKLRSRIRTPHFRLPTLEPYDGSTDSSEHVAAFRAQMALYDNPSRTGSDVANQYMVVETLVAGKRKDHKKSRGDKPQGQPSGTPKRRDRPELPAPRPLPIPLNST</sequence>
<evidence type="ECO:0000256" key="1">
    <source>
        <dbReference type="SAM" id="MobiDB-lite"/>
    </source>
</evidence>